<dbReference type="HOGENOM" id="CLU_3241494_0_0_6"/>
<dbReference type="EMBL" id="CP000967">
    <property type="protein sequence ID" value="ACD59839.1"/>
    <property type="molecule type" value="Genomic_DNA"/>
</dbReference>
<evidence type="ECO:0000313" key="1">
    <source>
        <dbReference type="EMBL" id="ACD59839.1"/>
    </source>
</evidence>
<evidence type="ECO:0000313" key="2">
    <source>
        <dbReference type="Proteomes" id="UP000001740"/>
    </source>
</evidence>
<dbReference type="AlphaFoldDB" id="A0A0K0GLY5"/>
<gene>
    <name evidence="1" type="ordered locus">PXO_01550</name>
</gene>
<protein>
    <submittedName>
        <fullName evidence="1">Uncharacterized protein</fullName>
    </submittedName>
</protein>
<name>A0A0K0GLY5_XANOP</name>
<reference evidence="1 2" key="1">
    <citation type="journal article" date="2008" name="BMC Genomics">
        <title>Genome sequence and rapid evolution of the rice pathogen Xanthomonas oryzae pv. oryzae PXO99A.</title>
        <authorList>
            <person name="Salzberg S.L."/>
            <person name="Sommer D.D."/>
            <person name="Schatz M.C."/>
            <person name="Phillippy A.M."/>
            <person name="Rabinowicz P.D."/>
            <person name="Tsuge S."/>
            <person name="Furutani A."/>
            <person name="Ochiai H."/>
            <person name="Delcher A.L."/>
            <person name="Kelley D."/>
            <person name="Madupu R."/>
            <person name="Puiu D."/>
            <person name="Radune D."/>
            <person name="Shumway M."/>
            <person name="Trapnell C."/>
            <person name="Aparna G."/>
            <person name="Jha G."/>
            <person name="Pandey A."/>
            <person name="Patil P.B."/>
            <person name="Ishihara H."/>
            <person name="Meyer D.F."/>
            <person name="Szurek B."/>
            <person name="Verdier V."/>
            <person name="Koebnik R."/>
            <person name="Dow J.M."/>
            <person name="Ryan R.P."/>
            <person name="Hirata H."/>
            <person name="Tsuyumu S."/>
            <person name="Won Lee S."/>
            <person name="Seo Y.S."/>
            <person name="Sriariyanum M."/>
            <person name="Ronald P.C."/>
            <person name="Sonti R.V."/>
            <person name="Van Sluys M.A."/>
            <person name="Leach J.E."/>
            <person name="White F.F."/>
            <person name="Bogdanove A.J."/>
        </authorList>
    </citation>
    <scope>NUCLEOTIDE SEQUENCE [LARGE SCALE GENOMIC DNA]</scope>
    <source>
        <strain evidence="1 2">PXO99A</strain>
    </source>
</reference>
<dbReference type="KEGG" id="xop:PXO_01550"/>
<proteinExistence type="predicted"/>
<organism evidence="1 2">
    <name type="scientific">Xanthomonas oryzae pv. oryzae (strain PXO99A)</name>
    <dbReference type="NCBI Taxonomy" id="360094"/>
    <lineage>
        <taxon>Bacteria</taxon>
        <taxon>Pseudomonadati</taxon>
        <taxon>Pseudomonadota</taxon>
        <taxon>Gammaproteobacteria</taxon>
        <taxon>Lysobacterales</taxon>
        <taxon>Lysobacteraceae</taxon>
        <taxon>Xanthomonas</taxon>
    </lineage>
</organism>
<accession>A0A0K0GLY5</accession>
<dbReference type="Proteomes" id="UP000001740">
    <property type="component" value="Chromosome"/>
</dbReference>
<sequence length="43" mass="4906">MSTALLAVSRRIALLVVARSGAVSGRRRRHLPWSALRPQFDFW</sequence>